<comment type="caution">
    <text evidence="2">The sequence shown here is derived from an EMBL/GenBank/DDBJ whole genome shotgun (WGS) entry which is preliminary data.</text>
</comment>
<gene>
    <name evidence="2" type="ORF">HLH34_10725</name>
</gene>
<organism evidence="2 3">
    <name type="scientific">Gluconacetobacter azotocaptans</name>
    <dbReference type="NCBI Taxonomy" id="142834"/>
    <lineage>
        <taxon>Bacteria</taxon>
        <taxon>Pseudomonadati</taxon>
        <taxon>Pseudomonadota</taxon>
        <taxon>Alphaproteobacteria</taxon>
        <taxon>Acetobacterales</taxon>
        <taxon>Acetobacteraceae</taxon>
        <taxon>Gluconacetobacter</taxon>
    </lineage>
</organism>
<sequence length="643" mass="70822">MTIQKETVVAELAQGALLLPNLIADGLAANARIKFALSWLQAIEASSGRDDRTPFADLGAERALAGLDHNPLYDPPALLERTGDGVRVPQIGAVMSRLLDDLSHMCAAVEAGVTAGLFDRAAAATFRGREQALRASLHLDGDVLTPGLVSRLSRLSGSDEASFHGLVMEMHKAINDIAAGLAETDVAGARAYLLDQADRDRLVAFMHGLNRTAPLKFNHPGLATNAMRDGARMIIQNDLGTTDAHVLIAQVENLRLNIIHSDIHKQRLDFFQRRLPRFSWTVSNRHAQGMEDDVFLVTVGTFDAPDLATLDAALEELGASLVFLIDWNKARKSLGRFVPRREAVAILDWAADHEYGHRAYLEIGGEVMIDDLLETVSRITGVSYTSLQRALGKDDTTTFLRETLRIASENLRGGRSPFVIRDLLQAELMMRVGSVADRILDDAVDHAALILDLGNLVHATLLDNVADLGGAATRAKLWEALADRQVGRICDLSRDGKVRAWRMIASEADDAADKFEEVAFLLQFLPRDLPVELRERFLLLVEGAIMAVRDYVRLLCALRNEHQTIARQDMRAFMAFLDRLHEHEHATDDIQRDLFTHLMHADVDARVFHVTTAVADGLEEVADALLNAGRLVSDHAVGEWFAT</sequence>
<protein>
    <submittedName>
        <fullName evidence="2">DUF47 family protein</fullName>
    </submittedName>
</protein>
<dbReference type="InterPro" id="IPR018445">
    <property type="entry name" value="Put_Phosphate_transp_reg"/>
</dbReference>
<evidence type="ECO:0000256" key="1">
    <source>
        <dbReference type="ARBA" id="ARBA00008591"/>
    </source>
</evidence>
<dbReference type="Pfam" id="PF01865">
    <property type="entry name" value="PhoU_div"/>
    <property type="match status" value="1"/>
</dbReference>
<evidence type="ECO:0000313" key="2">
    <source>
        <dbReference type="EMBL" id="MBB2190429.1"/>
    </source>
</evidence>
<evidence type="ECO:0000313" key="3">
    <source>
        <dbReference type="Proteomes" id="UP000555756"/>
    </source>
</evidence>
<dbReference type="Proteomes" id="UP000555756">
    <property type="component" value="Unassembled WGS sequence"/>
</dbReference>
<dbReference type="Gene3D" id="1.20.58.220">
    <property type="entry name" value="Phosphate transport system protein phou homolog 2, domain 2"/>
    <property type="match status" value="1"/>
</dbReference>
<reference evidence="2 3" key="1">
    <citation type="submission" date="2020-04" db="EMBL/GenBank/DDBJ databases">
        <title>Description of novel Gluconacetobacter.</title>
        <authorList>
            <person name="Sombolestani A."/>
        </authorList>
    </citation>
    <scope>NUCLEOTIDE SEQUENCE [LARGE SCALE GENOMIC DNA]</scope>
    <source>
        <strain evidence="2 3">LMG 21311</strain>
    </source>
</reference>
<accession>A0A7W4JT55</accession>
<dbReference type="InterPro" id="IPR038078">
    <property type="entry name" value="PhoU-like_sf"/>
</dbReference>
<comment type="similarity">
    <text evidence="1">Belongs to the UPF0111 family.</text>
</comment>
<name>A0A7W4JT55_9PROT</name>
<dbReference type="AlphaFoldDB" id="A0A7W4JT55"/>
<dbReference type="RefSeq" id="WP_183119555.1">
    <property type="nucleotide sequence ID" value="NZ_JABEQF010000006.1"/>
</dbReference>
<dbReference type="EMBL" id="JABEQF010000006">
    <property type="protein sequence ID" value="MBB2190429.1"/>
    <property type="molecule type" value="Genomic_DNA"/>
</dbReference>
<proteinExistence type="inferred from homology"/>
<keyword evidence="3" id="KW-1185">Reference proteome</keyword>